<proteinExistence type="inferred from homology"/>
<dbReference type="InterPro" id="IPR001126">
    <property type="entry name" value="UmuC"/>
</dbReference>
<dbReference type="PANTHER" id="PTHR11076">
    <property type="entry name" value="DNA REPAIR POLYMERASE UMUC / TRANSFERASE FAMILY MEMBER"/>
    <property type="match status" value="1"/>
</dbReference>
<protein>
    <submittedName>
        <fullName evidence="3">DNA polymerase IV</fullName>
        <ecNumber evidence="3">2.7.7.7</ecNumber>
    </submittedName>
</protein>
<comment type="similarity">
    <text evidence="1">Belongs to the DNA polymerase type-Y family.</text>
</comment>
<dbReference type="PROSITE" id="PS50173">
    <property type="entry name" value="UMUC"/>
    <property type="match status" value="1"/>
</dbReference>
<dbReference type="InterPro" id="IPR050116">
    <property type="entry name" value="DNA_polymerase-Y"/>
</dbReference>
<dbReference type="Gene3D" id="3.30.70.270">
    <property type="match status" value="1"/>
</dbReference>
<organism evidence="3 4">
    <name type="scientific">Alicyclobacillus fodiniaquatilis</name>
    <dbReference type="NCBI Taxonomy" id="1661150"/>
    <lineage>
        <taxon>Bacteria</taxon>
        <taxon>Bacillati</taxon>
        <taxon>Bacillota</taxon>
        <taxon>Bacilli</taxon>
        <taxon>Bacillales</taxon>
        <taxon>Alicyclobacillaceae</taxon>
        <taxon>Alicyclobacillus</taxon>
    </lineage>
</organism>
<feature type="domain" description="UmuC" evidence="2">
    <location>
        <begin position="11"/>
        <end position="204"/>
    </location>
</feature>
<dbReference type="EMBL" id="JBHUCX010000099">
    <property type="protein sequence ID" value="MFD1677827.1"/>
    <property type="molecule type" value="Genomic_DNA"/>
</dbReference>
<dbReference type="InterPro" id="IPR017961">
    <property type="entry name" value="DNA_pol_Y-fam_little_finger"/>
</dbReference>
<dbReference type="Gene3D" id="3.40.1170.60">
    <property type="match status" value="1"/>
</dbReference>
<dbReference type="EC" id="2.7.7.7" evidence="3"/>
<dbReference type="InterPro" id="IPR043502">
    <property type="entry name" value="DNA/RNA_pol_sf"/>
</dbReference>
<comment type="caution">
    <text evidence="3">The sequence shown here is derived from an EMBL/GenBank/DDBJ whole genome shotgun (WGS) entry which is preliminary data.</text>
</comment>
<name>A0ABW4JSH1_9BACL</name>
<dbReference type="GO" id="GO:0003887">
    <property type="term" value="F:DNA-directed DNA polymerase activity"/>
    <property type="evidence" value="ECO:0007669"/>
    <property type="project" value="UniProtKB-EC"/>
</dbReference>
<dbReference type="Gene3D" id="1.10.150.20">
    <property type="entry name" value="5' to 3' exonuclease, C-terminal subdomain"/>
    <property type="match status" value="1"/>
</dbReference>
<evidence type="ECO:0000313" key="3">
    <source>
        <dbReference type="EMBL" id="MFD1677827.1"/>
    </source>
</evidence>
<dbReference type="InterPro" id="IPR022880">
    <property type="entry name" value="DNApol_IV"/>
</dbReference>
<gene>
    <name evidence="3" type="ORF">ACFSB2_24495</name>
</gene>
<dbReference type="InterPro" id="IPR036775">
    <property type="entry name" value="DNA_pol_Y-fam_lit_finger_sf"/>
</dbReference>
<keyword evidence="3" id="KW-0548">Nucleotidyltransferase</keyword>
<dbReference type="SUPFAM" id="SSF56672">
    <property type="entry name" value="DNA/RNA polymerases"/>
    <property type="match status" value="1"/>
</dbReference>
<evidence type="ECO:0000313" key="4">
    <source>
        <dbReference type="Proteomes" id="UP001597079"/>
    </source>
</evidence>
<keyword evidence="3" id="KW-0808">Transferase</keyword>
<dbReference type="Gene3D" id="3.30.1490.100">
    <property type="entry name" value="DNA polymerase, Y-family, little finger domain"/>
    <property type="match status" value="1"/>
</dbReference>
<dbReference type="Pfam" id="PF00817">
    <property type="entry name" value="IMS"/>
    <property type="match status" value="1"/>
</dbReference>
<dbReference type="InterPro" id="IPR043128">
    <property type="entry name" value="Rev_trsase/Diguanyl_cyclase"/>
</dbReference>
<dbReference type="Pfam" id="PF11799">
    <property type="entry name" value="IMS_C"/>
    <property type="match status" value="1"/>
</dbReference>
<dbReference type="PANTHER" id="PTHR11076:SF35">
    <property type="entry name" value="DNA REPAIR PROTEIN HOMOLOG YOBH"/>
    <property type="match status" value="1"/>
</dbReference>
<dbReference type="RefSeq" id="WP_377945743.1">
    <property type="nucleotide sequence ID" value="NZ_JBHUCX010000099.1"/>
</dbReference>
<dbReference type="Proteomes" id="UP001597079">
    <property type="component" value="Unassembled WGS sequence"/>
</dbReference>
<dbReference type="NCBIfam" id="NF002848">
    <property type="entry name" value="PRK03103.1"/>
    <property type="match status" value="1"/>
</dbReference>
<dbReference type="SUPFAM" id="SSF100879">
    <property type="entry name" value="Lesion bypass DNA polymerase (Y-family), little finger domain"/>
    <property type="match status" value="1"/>
</dbReference>
<sequence length="425" mass="47760">MEVFALTRIIYGLVDMQSFFASCEVASRPEYAKREELDSETDPLLAVAGDPERRSGIVLAATATAKQRGVTTAMTLGEALRLVPDLVVVRPQMGFYLHVSTCIQAIVQQYFPLQEQFSIDESFFAFPYPSVLFPDPVGAAQNLRQKIWDMFKIRCRIGLADNKWLAKMANKLAKSNPDGIVWLQKEDISRRIHPLPVEEMWGVRKRAKVLRETFHCDTIGDVASVPVGSLKQQFGVWGDVIWRWANGQDHSPINPNSTEAPHKGYSHRTTLPRDFDTKADIAVVMLELLDEVCYRVRRAGQKGRRVGLALTYGGFSGGFYRAKTLDFCSNQPVDLYPVLLSLLDKWWHGEPVRAVSISLDMLQKSESIQLSLIEDRGKRDVLARTIDDIHDTYGETSLFRAVSLTNAGQLLDRSQKIGGHSKGDM</sequence>
<keyword evidence="4" id="KW-1185">Reference proteome</keyword>
<evidence type="ECO:0000256" key="1">
    <source>
        <dbReference type="ARBA" id="ARBA00010945"/>
    </source>
</evidence>
<reference evidence="4" key="1">
    <citation type="journal article" date="2019" name="Int. J. Syst. Evol. Microbiol.">
        <title>The Global Catalogue of Microorganisms (GCM) 10K type strain sequencing project: providing services to taxonomists for standard genome sequencing and annotation.</title>
        <authorList>
            <consortium name="The Broad Institute Genomics Platform"/>
            <consortium name="The Broad Institute Genome Sequencing Center for Infectious Disease"/>
            <person name="Wu L."/>
            <person name="Ma J."/>
        </authorList>
    </citation>
    <scope>NUCLEOTIDE SEQUENCE [LARGE SCALE GENOMIC DNA]</scope>
    <source>
        <strain evidence="4">CGMCC 1.12286</strain>
    </source>
</reference>
<accession>A0ABW4JSH1</accession>
<evidence type="ECO:0000259" key="2">
    <source>
        <dbReference type="PROSITE" id="PS50173"/>
    </source>
</evidence>
<dbReference type="CDD" id="cd03586">
    <property type="entry name" value="PolY_Pol_IV_kappa"/>
    <property type="match status" value="1"/>
</dbReference>